<dbReference type="AlphaFoldDB" id="A0AAU8MUH1"/>
<dbReference type="SUPFAM" id="SSF110087">
    <property type="entry name" value="DR1885-like metal-binding protein"/>
    <property type="match status" value="1"/>
</dbReference>
<dbReference type="InterPro" id="IPR058248">
    <property type="entry name" value="Lxx211020-like"/>
</dbReference>
<dbReference type="Gene3D" id="2.60.40.1890">
    <property type="entry name" value="PCu(A)C copper chaperone"/>
    <property type="match status" value="1"/>
</dbReference>
<dbReference type="PANTHER" id="PTHR36302:SF1">
    <property type="entry name" value="COPPER CHAPERONE PCU(A)C"/>
    <property type="match status" value="1"/>
</dbReference>
<dbReference type="InterPro" id="IPR007410">
    <property type="entry name" value="LpqE-like"/>
</dbReference>
<dbReference type="InterPro" id="IPR036182">
    <property type="entry name" value="PCuAC_sf"/>
</dbReference>
<name>A0AAU8MUH1_9GAMM</name>
<protein>
    <submittedName>
        <fullName evidence="1">Copper chaperone PCu(A)C</fullName>
    </submittedName>
</protein>
<reference evidence="1" key="1">
    <citation type="submission" date="2024-06" db="EMBL/GenBank/DDBJ databases">
        <authorList>
            <person name="Li S."/>
        </authorList>
    </citation>
    <scope>NUCLEOTIDE SEQUENCE</scope>
    <source>
        <strain evidence="1">SR10</strain>
    </source>
</reference>
<dbReference type="EMBL" id="CP159925">
    <property type="protein sequence ID" value="XCO74792.1"/>
    <property type="molecule type" value="Genomic_DNA"/>
</dbReference>
<gene>
    <name evidence="1" type="ORF">ABU614_20900</name>
</gene>
<evidence type="ECO:0000313" key="1">
    <source>
        <dbReference type="EMBL" id="XCO74792.1"/>
    </source>
</evidence>
<dbReference type="Pfam" id="PF04314">
    <property type="entry name" value="PCuAC"/>
    <property type="match status" value="1"/>
</dbReference>
<dbReference type="RefSeq" id="WP_363797656.1">
    <property type="nucleotide sequence ID" value="NZ_CP159925.1"/>
</dbReference>
<organism evidence="1">
    <name type="scientific">Lysobacter firmicutimachus</name>
    <dbReference type="NCBI Taxonomy" id="1792846"/>
    <lineage>
        <taxon>Bacteria</taxon>
        <taxon>Pseudomonadati</taxon>
        <taxon>Pseudomonadota</taxon>
        <taxon>Gammaproteobacteria</taxon>
        <taxon>Lysobacterales</taxon>
        <taxon>Lysobacteraceae</taxon>
        <taxon>Lysobacter</taxon>
    </lineage>
</organism>
<dbReference type="PANTHER" id="PTHR36302">
    <property type="entry name" value="BLR7088 PROTEIN"/>
    <property type="match status" value="1"/>
</dbReference>
<proteinExistence type="predicted"/>
<sequence length="231" mass="23923">MRTVAGCGFASTWLRANDSAMRCSVRSGAKPSRHGHRCGAMSGATGGPAFVAAGRTAARRRLPAFIDATMSAGMMGPMNASRIAIGLGLALALAAPLSTLAKSPAPAKGCAAQVREGWLRLPPMQMPMMAGFGRIENRCAAPVVIVGAKSAAFGEVSLHETRLVDGVSKMRPVPELRIAPDGAAVLKPGGLHLMLMQPRAPLKAGSRVAVEFALKDGGTLFGEFEVRKPAP</sequence>
<accession>A0AAU8MUH1</accession>